<dbReference type="InterPro" id="IPR050194">
    <property type="entry name" value="Glycosyltransferase_grp1"/>
</dbReference>
<proteinExistence type="predicted"/>
<reference evidence="3" key="1">
    <citation type="submission" date="2016-02" db="EMBL/GenBank/DDBJ databases">
        <authorList>
            <person name="liu f."/>
        </authorList>
    </citation>
    <scope>NUCLEOTIDE SEQUENCE [LARGE SCALE GENOMIC DNA]</scope>
</reference>
<gene>
    <name evidence="2" type="ORF">FLM9_236</name>
</gene>
<evidence type="ECO:0000259" key="1">
    <source>
        <dbReference type="Pfam" id="PF00534"/>
    </source>
</evidence>
<dbReference type="AlphaFoldDB" id="A0A171DEZ6"/>
<dbReference type="GO" id="GO:0016757">
    <property type="term" value="F:glycosyltransferase activity"/>
    <property type="evidence" value="ECO:0007669"/>
    <property type="project" value="InterPro"/>
</dbReference>
<evidence type="ECO:0000313" key="2">
    <source>
        <dbReference type="EMBL" id="SAY38378.1"/>
    </source>
</evidence>
<name>A0A171DEZ6_9SYNE</name>
<protein>
    <submittedName>
        <fullName evidence="2">UDP-glucose:tetrahydrobiopterin glucosyltransferase [EC:2.4.1.-]</fullName>
    </submittedName>
</protein>
<dbReference type="Pfam" id="PF00534">
    <property type="entry name" value="Glycos_transf_1"/>
    <property type="match status" value="1"/>
</dbReference>
<dbReference type="PANTHER" id="PTHR45947:SF3">
    <property type="entry name" value="SULFOQUINOVOSYL TRANSFERASE SQD2"/>
    <property type="match status" value="1"/>
</dbReference>
<accession>A0A171DEZ6</accession>
<organism evidence="2 3">
    <name type="scientific">Candidatus Synechococcus spongiarum</name>
    <dbReference type="NCBI Taxonomy" id="431041"/>
    <lineage>
        <taxon>Bacteria</taxon>
        <taxon>Bacillati</taxon>
        <taxon>Cyanobacteriota</taxon>
        <taxon>Cyanophyceae</taxon>
        <taxon>Synechococcales</taxon>
        <taxon>Synechococcaceae</taxon>
        <taxon>Synechococcus</taxon>
    </lineage>
</organism>
<dbReference type="Proteomes" id="UP000182631">
    <property type="component" value="Unassembled WGS sequence"/>
</dbReference>
<dbReference type="SUPFAM" id="SSF53756">
    <property type="entry name" value="UDP-Glycosyltransferase/glycogen phosphorylase"/>
    <property type="match status" value="1"/>
</dbReference>
<dbReference type="EMBL" id="FITM01000026">
    <property type="protein sequence ID" value="SAY38378.1"/>
    <property type="molecule type" value="Genomic_DNA"/>
</dbReference>
<dbReference type="RefSeq" id="WP_081340093.1">
    <property type="nucleotide sequence ID" value="NZ_FITM01000026.1"/>
</dbReference>
<feature type="domain" description="Glycosyl transferase family 1" evidence="1">
    <location>
        <begin position="180"/>
        <end position="325"/>
    </location>
</feature>
<keyword evidence="2" id="KW-0808">Transferase</keyword>
<keyword evidence="3" id="KW-1185">Reference proteome</keyword>
<sequence>MRILVVSTAVGPIGQGRGGGVEVTVGSLVRGLVDRGHQLMVLAPEGSEPCGCPLRTVAGQLQPPWQQQSRDAPIVQPPHGVLANLWREAWALQAGHHVVLNLGYDWLPLWLGPCFTTPVLHLISMGSLSQAMDQAVADVARTHHGRLAFHSRSQMESFGIRHGVVVGNGFDLNTYRFVQEPEPLLGWVGRIAPEKGLGDAAAAAAALHRPLAVWGRVEDPAYKARVVADHPTCDFRWQGFLPPLQLRQELGRCAVLLMTPRWQEAFGNGVVEAMACGVPVVAYRRGGPQETVDHGLTGFLVEPGRVAELAAMVEKAYRLDRHRIRRRCQERFAVTPFAQRLEDWILAALRQDSAKGAAGNGNLAKGPHL</sequence>
<dbReference type="Gene3D" id="3.40.50.2000">
    <property type="entry name" value="Glycogen Phosphorylase B"/>
    <property type="match status" value="2"/>
</dbReference>
<evidence type="ECO:0000313" key="3">
    <source>
        <dbReference type="Proteomes" id="UP000182631"/>
    </source>
</evidence>
<dbReference type="InterPro" id="IPR001296">
    <property type="entry name" value="Glyco_trans_1"/>
</dbReference>
<dbReference type="PANTHER" id="PTHR45947">
    <property type="entry name" value="SULFOQUINOVOSYL TRANSFERASE SQD2"/>
    <property type="match status" value="1"/>
</dbReference>